<protein>
    <submittedName>
        <fullName evidence="3">Uncharacterized protein</fullName>
    </submittedName>
</protein>
<evidence type="ECO:0000256" key="2">
    <source>
        <dbReference type="SAM" id="Phobius"/>
    </source>
</evidence>
<organism evidence="3 4">
    <name type="scientific">Salinomyces thailandicus</name>
    <dbReference type="NCBI Taxonomy" id="706561"/>
    <lineage>
        <taxon>Eukaryota</taxon>
        <taxon>Fungi</taxon>
        <taxon>Dikarya</taxon>
        <taxon>Ascomycota</taxon>
        <taxon>Pezizomycotina</taxon>
        <taxon>Dothideomycetes</taxon>
        <taxon>Dothideomycetidae</taxon>
        <taxon>Mycosphaerellales</taxon>
        <taxon>Teratosphaeriaceae</taxon>
        <taxon>Salinomyces</taxon>
    </lineage>
</organism>
<evidence type="ECO:0000313" key="4">
    <source>
        <dbReference type="Proteomes" id="UP000308549"/>
    </source>
</evidence>
<feature type="non-terminal residue" evidence="3">
    <location>
        <position position="189"/>
    </location>
</feature>
<dbReference type="AlphaFoldDB" id="A0A4V5N340"/>
<sequence>MKLPSHIKLHLSKQQHNSLVGVVEDGKEAVHMVTRTLLQRATSTDDDSSSSATRSCGADDNSGVCQKPTGASQQTLPIVLGVVIPVVCCIVACLILHRRYVRRQRAEDAKDPHRSLDFGMSIPKAKDGKPVPEMTITDLGDDPMRPGRPRGLSMTMASPYLLPGGLDTSRESIHSMSRSLGDEHDPYRP</sequence>
<feature type="compositionally biased region" description="Basic and acidic residues" evidence="1">
    <location>
        <begin position="180"/>
        <end position="189"/>
    </location>
</feature>
<keyword evidence="2" id="KW-0472">Membrane</keyword>
<keyword evidence="2" id="KW-0812">Transmembrane</keyword>
<comment type="caution">
    <text evidence="3">The sequence shown here is derived from an EMBL/GenBank/DDBJ whole genome shotgun (WGS) entry which is preliminary data.</text>
</comment>
<feature type="compositionally biased region" description="Basic and acidic residues" evidence="1">
    <location>
        <begin position="106"/>
        <end position="116"/>
    </location>
</feature>
<evidence type="ECO:0000313" key="3">
    <source>
        <dbReference type="EMBL" id="TKA21649.1"/>
    </source>
</evidence>
<accession>A0A4V5N340</accession>
<keyword evidence="2" id="KW-1133">Transmembrane helix</keyword>
<gene>
    <name evidence="3" type="ORF">B0A50_08807</name>
</gene>
<dbReference type="PANTHER" id="PTHR42088">
    <property type="entry name" value="YALI0F10131P"/>
    <property type="match status" value="1"/>
</dbReference>
<dbReference type="PANTHER" id="PTHR42088:SF1">
    <property type="entry name" value="YALI0F10131P"/>
    <property type="match status" value="1"/>
</dbReference>
<reference evidence="3 4" key="1">
    <citation type="submission" date="2017-03" db="EMBL/GenBank/DDBJ databases">
        <title>Genomes of endolithic fungi from Antarctica.</title>
        <authorList>
            <person name="Coleine C."/>
            <person name="Masonjones S."/>
            <person name="Stajich J.E."/>
        </authorList>
    </citation>
    <scope>NUCLEOTIDE SEQUENCE [LARGE SCALE GENOMIC DNA]</scope>
    <source>
        <strain evidence="3 4">CCFEE 6315</strain>
    </source>
</reference>
<dbReference type="OrthoDB" id="5417135at2759"/>
<feature type="region of interest" description="Disordered" evidence="1">
    <location>
        <begin position="106"/>
        <end position="189"/>
    </location>
</feature>
<dbReference type="EMBL" id="NAJL01000117">
    <property type="protein sequence ID" value="TKA21649.1"/>
    <property type="molecule type" value="Genomic_DNA"/>
</dbReference>
<evidence type="ECO:0000256" key="1">
    <source>
        <dbReference type="SAM" id="MobiDB-lite"/>
    </source>
</evidence>
<keyword evidence="4" id="KW-1185">Reference proteome</keyword>
<dbReference type="Proteomes" id="UP000308549">
    <property type="component" value="Unassembled WGS sequence"/>
</dbReference>
<proteinExistence type="predicted"/>
<feature type="region of interest" description="Disordered" evidence="1">
    <location>
        <begin position="40"/>
        <end position="70"/>
    </location>
</feature>
<feature type="transmembrane region" description="Helical" evidence="2">
    <location>
        <begin position="76"/>
        <end position="96"/>
    </location>
</feature>
<name>A0A4V5N340_9PEZI</name>